<dbReference type="RefSeq" id="XP_001885486.1">
    <property type="nucleotide sequence ID" value="XM_001885451.1"/>
</dbReference>
<keyword evidence="4" id="KW-1185">Reference proteome</keyword>
<dbReference type="STRING" id="486041.B0DND1"/>
<feature type="coiled-coil region" evidence="1">
    <location>
        <begin position="5"/>
        <end position="67"/>
    </location>
</feature>
<reference evidence="3 4" key="1">
    <citation type="journal article" date="2008" name="Nature">
        <title>The genome of Laccaria bicolor provides insights into mycorrhizal symbiosis.</title>
        <authorList>
            <person name="Martin F."/>
            <person name="Aerts A."/>
            <person name="Ahren D."/>
            <person name="Brun A."/>
            <person name="Danchin E.G.J."/>
            <person name="Duchaussoy F."/>
            <person name="Gibon J."/>
            <person name="Kohler A."/>
            <person name="Lindquist E."/>
            <person name="Pereda V."/>
            <person name="Salamov A."/>
            <person name="Shapiro H.J."/>
            <person name="Wuyts J."/>
            <person name="Blaudez D."/>
            <person name="Buee M."/>
            <person name="Brokstein P."/>
            <person name="Canbaeck B."/>
            <person name="Cohen D."/>
            <person name="Courty P.E."/>
            <person name="Coutinho P.M."/>
            <person name="Delaruelle C."/>
            <person name="Detter J.C."/>
            <person name="Deveau A."/>
            <person name="DiFazio S."/>
            <person name="Duplessis S."/>
            <person name="Fraissinet-Tachet L."/>
            <person name="Lucic E."/>
            <person name="Frey-Klett P."/>
            <person name="Fourrey C."/>
            <person name="Feussner I."/>
            <person name="Gay G."/>
            <person name="Grimwood J."/>
            <person name="Hoegger P.J."/>
            <person name="Jain P."/>
            <person name="Kilaru S."/>
            <person name="Labbe J."/>
            <person name="Lin Y.C."/>
            <person name="Legue V."/>
            <person name="Le Tacon F."/>
            <person name="Marmeisse R."/>
            <person name="Melayah D."/>
            <person name="Montanini B."/>
            <person name="Muratet M."/>
            <person name="Nehls U."/>
            <person name="Niculita-Hirzel H."/>
            <person name="Oudot-Le Secq M.P."/>
            <person name="Peter M."/>
            <person name="Quesneville H."/>
            <person name="Rajashekar B."/>
            <person name="Reich M."/>
            <person name="Rouhier N."/>
            <person name="Schmutz J."/>
            <person name="Yin T."/>
            <person name="Chalot M."/>
            <person name="Henrissat B."/>
            <person name="Kuees U."/>
            <person name="Lucas S."/>
            <person name="Van de Peer Y."/>
            <person name="Podila G.K."/>
            <person name="Polle A."/>
            <person name="Pukkila P.J."/>
            <person name="Richardson P.M."/>
            <person name="Rouze P."/>
            <person name="Sanders I.R."/>
            <person name="Stajich J.E."/>
            <person name="Tunlid A."/>
            <person name="Tuskan G."/>
            <person name="Grigoriev I.V."/>
        </authorList>
    </citation>
    <scope>NUCLEOTIDE SEQUENCE [LARGE SCALE GENOMIC DNA]</scope>
    <source>
        <strain evidence="4">S238N-H82 / ATCC MYA-4686</strain>
    </source>
</reference>
<keyword evidence="2" id="KW-1133">Transmembrane helix</keyword>
<keyword evidence="2" id="KW-0812">Transmembrane</keyword>
<keyword evidence="1" id="KW-0175">Coiled coil</keyword>
<evidence type="ECO:0000313" key="3">
    <source>
        <dbReference type="EMBL" id="EDR03918.1"/>
    </source>
</evidence>
<name>B0DND1_LACBS</name>
<accession>B0DND1</accession>
<dbReference type="InParanoid" id="B0DND1"/>
<dbReference type="Proteomes" id="UP000001194">
    <property type="component" value="Unassembled WGS sequence"/>
</dbReference>
<dbReference type="EMBL" id="DS547121">
    <property type="protein sequence ID" value="EDR03918.1"/>
    <property type="molecule type" value="Genomic_DNA"/>
</dbReference>
<dbReference type="OrthoDB" id="10072614at2759"/>
<evidence type="ECO:0000313" key="4">
    <source>
        <dbReference type="Proteomes" id="UP000001194"/>
    </source>
</evidence>
<sequence length="293" mass="32943">MLLRSRELREEVGAAEERHRELMLQKKDLAVEADTVKTSGVQLEPRLTELQQKITECDNMVSQARKNEADALMPYGKNIKEVVKKIQGMKWYGDVPIGPLGVHVKAREPEKWGEILRVQLGVYLTAFAVTDARDRGGGLRGFWGSLGSEFFLVCCFWFWRSFGRLRVCKEAQQALMSLGRGGTAWSADGFNVRVFRVLRSLWGVVFMPCVCEVYFLSFGVFLSFLLRALLAMCTNHGENREGGVASSPLNMRGLQGAMNLLLTGRDTVSEIWWVVLSLVSSWLGLIAVYKALK</sequence>
<gene>
    <name evidence="3" type="ORF">LACBIDRAFT_306583</name>
</gene>
<feature type="transmembrane region" description="Helical" evidence="2">
    <location>
        <begin position="271"/>
        <end position="292"/>
    </location>
</feature>
<feature type="transmembrane region" description="Helical" evidence="2">
    <location>
        <begin position="201"/>
        <end position="226"/>
    </location>
</feature>
<keyword evidence="2" id="KW-0472">Membrane</keyword>
<dbReference type="HOGENOM" id="CLU_950182_0_0_1"/>
<evidence type="ECO:0000256" key="2">
    <source>
        <dbReference type="SAM" id="Phobius"/>
    </source>
</evidence>
<dbReference type="AlphaFoldDB" id="B0DND1"/>
<dbReference type="KEGG" id="lbc:LACBIDRAFT_306583"/>
<dbReference type="GeneID" id="6081084"/>
<feature type="transmembrane region" description="Helical" evidence="2">
    <location>
        <begin position="142"/>
        <end position="159"/>
    </location>
</feature>
<proteinExistence type="predicted"/>
<organism evidence="4">
    <name type="scientific">Laccaria bicolor (strain S238N-H82 / ATCC MYA-4686)</name>
    <name type="common">Bicoloured deceiver</name>
    <name type="synonym">Laccaria laccata var. bicolor</name>
    <dbReference type="NCBI Taxonomy" id="486041"/>
    <lineage>
        <taxon>Eukaryota</taxon>
        <taxon>Fungi</taxon>
        <taxon>Dikarya</taxon>
        <taxon>Basidiomycota</taxon>
        <taxon>Agaricomycotina</taxon>
        <taxon>Agaricomycetes</taxon>
        <taxon>Agaricomycetidae</taxon>
        <taxon>Agaricales</taxon>
        <taxon>Agaricineae</taxon>
        <taxon>Hydnangiaceae</taxon>
        <taxon>Laccaria</taxon>
    </lineage>
</organism>
<evidence type="ECO:0000256" key="1">
    <source>
        <dbReference type="SAM" id="Coils"/>
    </source>
</evidence>
<protein>
    <submittedName>
        <fullName evidence="3">Predicted protein</fullName>
    </submittedName>
</protein>